<dbReference type="GO" id="GO:0006598">
    <property type="term" value="P:polyamine catabolic process"/>
    <property type="evidence" value="ECO:0007669"/>
    <property type="project" value="TreeGrafter"/>
</dbReference>
<keyword evidence="2" id="KW-1185">Reference proteome</keyword>
<proteinExistence type="predicted"/>
<reference evidence="1" key="1">
    <citation type="journal article" date="2019" name="Emerg. Microbes Infect.">
        <title>Comprehensive subspecies identification of 175 nontuberculous mycobacteria species based on 7547 genomic profiles.</title>
        <authorList>
            <person name="Matsumoto Y."/>
            <person name="Kinjo T."/>
            <person name="Motooka D."/>
            <person name="Nabeya D."/>
            <person name="Jung N."/>
            <person name="Uechi K."/>
            <person name="Horii T."/>
            <person name="Iida T."/>
            <person name="Fujita J."/>
            <person name="Nakamura S."/>
        </authorList>
    </citation>
    <scope>NUCLEOTIDE SEQUENCE [LARGE SCALE GENOMIC DNA]</scope>
    <source>
        <strain evidence="1">JCM 13671</strain>
    </source>
</reference>
<accession>A0A7I7Y0P8</accession>
<dbReference type="InterPro" id="IPR029062">
    <property type="entry name" value="Class_I_gatase-like"/>
</dbReference>
<dbReference type="OrthoDB" id="9813383at2"/>
<dbReference type="PANTHER" id="PTHR43235:SF1">
    <property type="entry name" value="GLUTAMINE AMIDOTRANSFERASE PB2B2.05-RELATED"/>
    <property type="match status" value="1"/>
</dbReference>
<protein>
    <submittedName>
        <fullName evidence="1">Uncharacterized protein</fullName>
    </submittedName>
</protein>
<evidence type="ECO:0000313" key="2">
    <source>
        <dbReference type="Proteomes" id="UP000466931"/>
    </source>
</evidence>
<gene>
    <name evidence="1" type="ORF">MCNF_33380</name>
</gene>
<dbReference type="Gene3D" id="3.40.50.880">
    <property type="match status" value="1"/>
</dbReference>
<reference evidence="1" key="2">
    <citation type="submission" date="2020-02" db="EMBL/GenBank/DDBJ databases">
        <authorList>
            <person name="Matsumoto Y."/>
            <person name="Motooka D."/>
            <person name="Nakamura S."/>
        </authorList>
    </citation>
    <scope>NUCLEOTIDE SEQUENCE</scope>
    <source>
        <strain evidence="1">JCM 13671</strain>
    </source>
</reference>
<dbReference type="AlphaFoldDB" id="A0A7I7Y0P8"/>
<sequence length="269" mass="29097">MTARVRREDVIPNLPVPSNPRAHVCVVLSLNYPDMDDKEAELVKSFTRRALSTLIELGASFDLWDSTTPLHNPSATADFDGLLMLGGGDVDCTCYGGTTPHPKSYGIDKRADLDALTAIRSAEAAQRPILGICRGNQLLNVARGGTLIGDIEDYTLHHGAPGAPVFLDEPVDITPGTRLHSILQKERAIVRNGHHQAVDQVGEGLVVAGRALDGIVESVEDPTKFYLGVQWHPEEPDAPVEDRLRLFEAFIAAAEQCRQENAPAAALGR</sequence>
<dbReference type="SUPFAM" id="SSF52317">
    <property type="entry name" value="Class I glutamine amidotransferase-like"/>
    <property type="match status" value="1"/>
</dbReference>
<dbReference type="GO" id="GO:0005829">
    <property type="term" value="C:cytosol"/>
    <property type="evidence" value="ECO:0007669"/>
    <property type="project" value="TreeGrafter"/>
</dbReference>
<dbReference type="InterPro" id="IPR011697">
    <property type="entry name" value="Peptidase_C26"/>
</dbReference>
<dbReference type="RefSeq" id="WP_085148530.1">
    <property type="nucleotide sequence ID" value="NZ_AP022612.1"/>
</dbReference>
<name>A0A7I7Y0P8_9MYCO</name>
<dbReference type="Proteomes" id="UP000466931">
    <property type="component" value="Chromosome"/>
</dbReference>
<evidence type="ECO:0000313" key="1">
    <source>
        <dbReference type="EMBL" id="BBZ34733.1"/>
    </source>
</evidence>
<dbReference type="PANTHER" id="PTHR43235">
    <property type="entry name" value="GLUTAMINE AMIDOTRANSFERASE PB2B2.05-RELATED"/>
    <property type="match status" value="1"/>
</dbReference>
<dbReference type="PROSITE" id="PS51273">
    <property type="entry name" value="GATASE_TYPE_1"/>
    <property type="match status" value="1"/>
</dbReference>
<organism evidence="1 2">
    <name type="scientific">Mycolicibacterium confluentis</name>
    <dbReference type="NCBI Taxonomy" id="28047"/>
    <lineage>
        <taxon>Bacteria</taxon>
        <taxon>Bacillati</taxon>
        <taxon>Actinomycetota</taxon>
        <taxon>Actinomycetes</taxon>
        <taxon>Mycobacteriales</taxon>
        <taxon>Mycobacteriaceae</taxon>
        <taxon>Mycolicibacterium</taxon>
    </lineage>
</organism>
<dbReference type="Pfam" id="PF07722">
    <property type="entry name" value="Peptidase_C26"/>
    <property type="match status" value="1"/>
</dbReference>
<dbReference type="EMBL" id="AP022612">
    <property type="protein sequence ID" value="BBZ34733.1"/>
    <property type="molecule type" value="Genomic_DNA"/>
</dbReference>
<dbReference type="InterPro" id="IPR044668">
    <property type="entry name" value="PuuD-like"/>
</dbReference>
<dbReference type="GO" id="GO:0033969">
    <property type="term" value="F:gamma-glutamyl-gamma-aminobutyrate hydrolase activity"/>
    <property type="evidence" value="ECO:0007669"/>
    <property type="project" value="TreeGrafter"/>
</dbReference>